<evidence type="ECO:0000256" key="1">
    <source>
        <dbReference type="PROSITE-ProRule" id="PRU00285"/>
    </source>
</evidence>
<dbReference type="CDD" id="cd06464">
    <property type="entry name" value="ACD_sHsps-like"/>
    <property type="match status" value="1"/>
</dbReference>
<dbReference type="InterPro" id="IPR002068">
    <property type="entry name" value="A-crystallin/Hsp20_dom"/>
</dbReference>
<feature type="domain" description="SHSP" evidence="3">
    <location>
        <begin position="29"/>
        <end position="140"/>
    </location>
</feature>
<evidence type="ECO:0000313" key="4">
    <source>
        <dbReference type="EMBL" id="MDN3921650.1"/>
    </source>
</evidence>
<dbReference type="PANTHER" id="PTHR11527">
    <property type="entry name" value="HEAT-SHOCK PROTEIN 20 FAMILY MEMBER"/>
    <property type="match status" value="1"/>
</dbReference>
<dbReference type="SUPFAM" id="SSF49764">
    <property type="entry name" value="HSP20-like chaperones"/>
    <property type="match status" value="1"/>
</dbReference>
<dbReference type="EMBL" id="JAUHHC010000004">
    <property type="protein sequence ID" value="MDN3921650.1"/>
    <property type="molecule type" value="Genomic_DNA"/>
</dbReference>
<dbReference type="RefSeq" id="WP_290359966.1">
    <property type="nucleotide sequence ID" value="NZ_JAUHHC010000004.1"/>
</dbReference>
<name>A0ABT8DTN7_9BURK</name>
<keyword evidence="5" id="KW-1185">Reference proteome</keyword>
<accession>A0ABT8DTN7</accession>
<dbReference type="Proteomes" id="UP001228044">
    <property type="component" value="Unassembled WGS sequence"/>
</dbReference>
<sequence length="140" mass="15516">MFVFPLAHPVRRSAELSRRIERLFDINDDAVALRSPALDVSETDAAYTLQLDLPGVAKEAVKVKIEGRKISIDAEQARAAEQTEGERALYRERSVTRFSRSLVLPQEVSKNDSAAKLENGVLTLTLVKRVPDNAGELTIN</sequence>
<dbReference type="Gene3D" id="2.60.40.790">
    <property type="match status" value="1"/>
</dbReference>
<dbReference type="InterPro" id="IPR031107">
    <property type="entry name" value="Small_HSP"/>
</dbReference>
<dbReference type="Pfam" id="PF00011">
    <property type="entry name" value="HSP20"/>
    <property type="match status" value="1"/>
</dbReference>
<evidence type="ECO:0000259" key="3">
    <source>
        <dbReference type="PROSITE" id="PS01031"/>
    </source>
</evidence>
<evidence type="ECO:0000313" key="5">
    <source>
        <dbReference type="Proteomes" id="UP001228044"/>
    </source>
</evidence>
<gene>
    <name evidence="4" type="ORF">QWJ38_15255</name>
</gene>
<organism evidence="4 5">
    <name type="scientific">Roseateles violae</name>
    <dbReference type="NCBI Taxonomy" id="3058042"/>
    <lineage>
        <taxon>Bacteria</taxon>
        <taxon>Pseudomonadati</taxon>
        <taxon>Pseudomonadota</taxon>
        <taxon>Betaproteobacteria</taxon>
        <taxon>Burkholderiales</taxon>
        <taxon>Sphaerotilaceae</taxon>
        <taxon>Roseateles</taxon>
    </lineage>
</organism>
<reference evidence="4 5" key="1">
    <citation type="submission" date="2023-06" db="EMBL/GenBank/DDBJ databases">
        <title>Pelomonas sp. PFR6 16S ribosomal RNA gene Genome sequencing and assembly.</title>
        <authorList>
            <person name="Woo H."/>
        </authorList>
    </citation>
    <scope>NUCLEOTIDE SEQUENCE [LARGE SCALE GENOMIC DNA]</scope>
    <source>
        <strain evidence="4 5">PFR6</strain>
    </source>
</reference>
<dbReference type="PROSITE" id="PS01031">
    <property type="entry name" value="SHSP"/>
    <property type="match status" value="1"/>
</dbReference>
<comment type="caution">
    <text evidence="4">The sequence shown here is derived from an EMBL/GenBank/DDBJ whole genome shotgun (WGS) entry which is preliminary data.</text>
</comment>
<proteinExistence type="inferred from homology"/>
<dbReference type="InterPro" id="IPR008978">
    <property type="entry name" value="HSP20-like_chaperone"/>
</dbReference>
<comment type="similarity">
    <text evidence="1 2">Belongs to the small heat shock protein (HSP20) family.</text>
</comment>
<evidence type="ECO:0000256" key="2">
    <source>
        <dbReference type="RuleBase" id="RU003616"/>
    </source>
</evidence>
<protein>
    <submittedName>
        <fullName evidence="4">Hsp20/alpha crystallin family protein</fullName>
    </submittedName>
</protein>